<dbReference type="PANTHER" id="PTHR22625">
    <property type="entry name" value="PLEXIN"/>
    <property type="match status" value="1"/>
</dbReference>
<proteinExistence type="predicted"/>
<feature type="non-terminal residue" evidence="2">
    <location>
        <position position="56"/>
    </location>
</feature>
<accession>Q4SWS7</accession>
<comment type="caution">
    <text evidence="2">The sequence shown here is derived from an EMBL/GenBank/DDBJ whole genome shotgun (WGS) entry which is preliminary data.</text>
</comment>
<dbReference type="OrthoDB" id="8890695at2759"/>
<dbReference type="GO" id="GO:0030334">
    <property type="term" value="P:regulation of cell migration"/>
    <property type="evidence" value="ECO:0007669"/>
    <property type="project" value="TreeGrafter"/>
</dbReference>
<dbReference type="KEGG" id="tng:GSTEN00011324G001"/>
<sequence length="56" mass="6350">AFAELQTDIHELTQELDGAGIPFLDYRIYAMRVLFPGIEDHPVLKEMEVRASTSQS</sequence>
<dbReference type="InterPro" id="IPR008936">
    <property type="entry name" value="Rho_GTPase_activation_prot"/>
</dbReference>
<dbReference type="EMBL" id="CAAE01013536">
    <property type="protein sequence ID" value="CAF94905.1"/>
    <property type="molecule type" value="Genomic_DNA"/>
</dbReference>
<dbReference type="GO" id="GO:0005886">
    <property type="term" value="C:plasma membrane"/>
    <property type="evidence" value="ECO:0007669"/>
    <property type="project" value="TreeGrafter"/>
</dbReference>
<organism evidence="2">
    <name type="scientific">Tetraodon nigroviridis</name>
    <name type="common">Spotted green pufferfish</name>
    <name type="synonym">Chelonodon nigroviridis</name>
    <dbReference type="NCBI Taxonomy" id="99883"/>
    <lineage>
        <taxon>Eukaryota</taxon>
        <taxon>Metazoa</taxon>
        <taxon>Chordata</taxon>
        <taxon>Craniata</taxon>
        <taxon>Vertebrata</taxon>
        <taxon>Euteleostomi</taxon>
        <taxon>Actinopterygii</taxon>
        <taxon>Neopterygii</taxon>
        <taxon>Teleostei</taxon>
        <taxon>Neoteleostei</taxon>
        <taxon>Acanthomorphata</taxon>
        <taxon>Eupercaria</taxon>
        <taxon>Tetraodontiformes</taxon>
        <taxon>Tetradontoidea</taxon>
        <taxon>Tetraodontidae</taxon>
        <taxon>Tetraodon</taxon>
    </lineage>
</organism>
<dbReference type="InterPro" id="IPR013548">
    <property type="entry name" value="Plexin_cytoplasmic_RasGAP_dom"/>
</dbReference>
<dbReference type="AlphaFoldDB" id="Q4SWS7"/>
<reference evidence="2" key="1">
    <citation type="journal article" date="2004" name="Nature">
        <title>Genome duplication in the teleost fish Tetraodon nigroviridis reveals the early vertebrate proto-karyotype.</title>
        <authorList>
            <person name="Jaillon O."/>
            <person name="Aury J.-M."/>
            <person name="Brunet F."/>
            <person name="Petit J.-L."/>
            <person name="Stange-Thomann N."/>
            <person name="Mauceli E."/>
            <person name="Bouneau L."/>
            <person name="Fischer C."/>
            <person name="Ozouf-Costaz C."/>
            <person name="Bernot A."/>
            <person name="Nicaud S."/>
            <person name="Jaffe D."/>
            <person name="Fisher S."/>
            <person name="Lutfalla G."/>
            <person name="Dossat C."/>
            <person name="Segurens B."/>
            <person name="Dasilva C."/>
            <person name="Salanoubat M."/>
            <person name="Levy M."/>
            <person name="Boudet N."/>
            <person name="Castellano S."/>
            <person name="Anthouard V."/>
            <person name="Jubin C."/>
            <person name="Castelli V."/>
            <person name="Katinka M."/>
            <person name="Vacherie B."/>
            <person name="Biemont C."/>
            <person name="Skalli Z."/>
            <person name="Cattolico L."/>
            <person name="Poulain J."/>
            <person name="De Berardinis V."/>
            <person name="Cruaud C."/>
            <person name="Duprat S."/>
            <person name="Brottier P."/>
            <person name="Coutanceau J.-P."/>
            <person name="Gouzy J."/>
            <person name="Parra G."/>
            <person name="Lardier G."/>
            <person name="Chapple C."/>
            <person name="McKernan K.J."/>
            <person name="McEwan P."/>
            <person name="Bosak S."/>
            <person name="Kellis M."/>
            <person name="Volff J.-N."/>
            <person name="Guigo R."/>
            <person name="Zody M.C."/>
            <person name="Mesirov J."/>
            <person name="Lindblad-Toh K."/>
            <person name="Birren B."/>
            <person name="Nusbaum C."/>
            <person name="Kahn D."/>
            <person name="Robinson-Rechavi M."/>
            <person name="Laudet V."/>
            <person name="Schachter V."/>
            <person name="Quetier F."/>
            <person name="Saurin W."/>
            <person name="Scarpelli C."/>
            <person name="Wincker P."/>
            <person name="Lander E.S."/>
            <person name="Weissenbach J."/>
            <person name="Roest Crollius H."/>
        </authorList>
    </citation>
    <scope>NUCLEOTIDE SEQUENCE [LARGE SCALE GENOMIC DNA]</scope>
</reference>
<dbReference type="GO" id="GO:0017154">
    <property type="term" value="F:semaphorin receptor activity"/>
    <property type="evidence" value="ECO:0007669"/>
    <property type="project" value="InterPro"/>
</dbReference>
<dbReference type="Gene3D" id="1.10.506.10">
    <property type="entry name" value="GTPase Activation - p120gap, domain 1"/>
    <property type="match status" value="1"/>
</dbReference>
<evidence type="ECO:0000259" key="1">
    <source>
        <dbReference type="Pfam" id="PF08337"/>
    </source>
</evidence>
<reference evidence="2" key="2">
    <citation type="submission" date="2004-02" db="EMBL/GenBank/DDBJ databases">
        <authorList>
            <consortium name="Genoscope"/>
            <consortium name="Whitehead Institute Centre for Genome Research"/>
        </authorList>
    </citation>
    <scope>NUCLEOTIDE SEQUENCE</scope>
</reference>
<dbReference type="InterPro" id="IPR031148">
    <property type="entry name" value="Plexin"/>
</dbReference>
<dbReference type="GO" id="GO:0002116">
    <property type="term" value="C:semaphorin receptor complex"/>
    <property type="evidence" value="ECO:0007669"/>
    <property type="project" value="TreeGrafter"/>
</dbReference>
<dbReference type="Pfam" id="PF08337">
    <property type="entry name" value="Plexin_cytopl"/>
    <property type="match status" value="1"/>
</dbReference>
<name>Q4SWS7_TETNG</name>
<gene>
    <name evidence="2" type="ORF">GSTENG00011324001</name>
</gene>
<protein>
    <submittedName>
        <fullName evidence="2">(spotted green pufferfish) hypothetical protein</fullName>
    </submittedName>
</protein>
<evidence type="ECO:0000313" key="2">
    <source>
        <dbReference type="EMBL" id="CAF94905.1"/>
    </source>
</evidence>
<feature type="domain" description="Plexin cytoplasmic RasGAP" evidence="1">
    <location>
        <begin position="20"/>
        <end position="53"/>
    </location>
</feature>
<feature type="non-terminal residue" evidence="2">
    <location>
        <position position="1"/>
    </location>
</feature>
<dbReference type="PANTHER" id="PTHR22625:SF35">
    <property type="entry name" value="PLEXIN-A1"/>
    <property type="match status" value="1"/>
</dbReference>